<comment type="caution">
    <text evidence="1">The sequence shown here is derived from an EMBL/GenBank/DDBJ whole genome shotgun (WGS) entry which is preliminary data.</text>
</comment>
<reference evidence="1" key="1">
    <citation type="submission" date="2021-03" db="EMBL/GenBank/DDBJ databases">
        <authorList>
            <person name="Tagirdzhanova G."/>
        </authorList>
    </citation>
    <scope>NUCLEOTIDE SEQUENCE</scope>
</reference>
<dbReference type="InterPro" id="IPR053037">
    <property type="entry name" value="Pericyclase_pydY-like"/>
</dbReference>
<dbReference type="AlphaFoldDB" id="A0A8H3FYG0"/>
<dbReference type="PANTHER" id="PTHR38115:SF1">
    <property type="entry name" value="LIPOCALIN-LIKE DOMAIN-CONTAINING PROTEIN"/>
    <property type="match status" value="1"/>
</dbReference>
<sequence>MAAPSSKTLRNIAGRWTLNKDLSDPFGPVLKLQGVNGLIRSVASYTSVHLKIEQPSQDEIHLQQTATGASIPAVTEDWILDWQWREGKDPLFGDMTGRAKWIKKEETPEGNWEDCDEGLVMQAEGKKPDDEWGGTHYWGFEQVNGERRYTRRIYMANNKTNEKINVRMVYDFDGE</sequence>
<dbReference type="Proteomes" id="UP000664521">
    <property type="component" value="Unassembled WGS sequence"/>
</dbReference>
<dbReference type="PANTHER" id="PTHR38115">
    <property type="entry name" value="LIPOCALIN-LIKE DOMAIN-CONTAINING PROTEIN"/>
    <property type="match status" value="1"/>
</dbReference>
<dbReference type="EMBL" id="CAJPDS010000076">
    <property type="protein sequence ID" value="CAF9934586.1"/>
    <property type="molecule type" value="Genomic_DNA"/>
</dbReference>
<accession>A0A8H3FYG0</accession>
<gene>
    <name evidence="1" type="ORF">HETSPECPRED_009276</name>
</gene>
<dbReference type="OrthoDB" id="425354at2759"/>
<protein>
    <submittedName>
        <fullName evidence="1">Uncharacterized protein</fullName>
    </submittedName>
</protein>
<evidence type="ECO:0000313" key="2">
    <source>
        <dbReference type="Proteomes" id="UP000664521"/>
    </source>
</evidence>
<organism evidence="1 2">
    <name type="scientific">Heterodermia speciosa</name>
    <dbReference type="NCBI Taxonomy" id="116794"/>
    <lineage>
        <taxon>Eukaryota</taxon>
        <taxon>Fungi</taxon>
        <taxon>Dikarya</taxon>
        <taxon>Ascomycota</taxon>
        <taxon>Pezizomycotina</taxon>
        <taxon>Lecanoromycetes</taxon>
        <taxon>OSLEUM clade</taxon>
        <taxon>Lecanoromycetidae</taxon>
        <taxon>Caliciales</taxon>
        <taxon>Physciaceae</taxon>
        <taxon>Heterodermia</taxon>
    </lineage>
</organism>
<proteinExistence type="predicted"/>
<keyword evidence="2" id="KW-1185">Reference proteome</keyword>
<name>A0A8H3FYG0_9LECA</name>
<evidence type="ECO:0000313" key="1">
    <source>
        <dbReference type="EMBL" id="CAF9934586.1"/>
    </source>
</evidence>